<evidence type="ECO:0000313" key="6">
    <source>
        <dbReference type="EMBL" id="OGD34657.1"/>
    </source>
</evidence>
<dbReference type="Pfam" id="PF01041">
    <property type="entry name" value="DegT_DnrJ_EryC1"/>
    <property type="match status" value="1"/>
</dbReference>
<dbReference type="Gene3D" id="3.90.1150.10">
    <property type="entry name" value="Aspartate Aminotransferase, domain 1"/>
    <property type="match status" value="1"/>
</dbReference>
<keyword evidence="1 4" id="KW-0663">Pyridoxal phosphate</keyword>
<dbReference type="SUPFAM" id="SSF53383">
    <property type="entry name" value="PLP-dependent transferases"/>
    <property type="match status" value="1"/>
</dbReference>
<dbReference type="FunFam" id="3.40.640.10:FF:000089">
    <property type="entry name" value="Aminotransferase, DegT/DnrJ/EryC1/StrS family"/>
    <property type="match status" value="1"/>
</dbReference>
<comment type="similarity">
    <text evidence="2 5">Belongs to the DegT/DnrJ/EryC1 family.</text>
</comment>
<name>A0A1F5BVM0_9BACT</name>
<dbReference type="Proteomes" id="UP000176650">
    <property type="component" value="Unassembled WGS sequence"/>
</dbReference>
<evidence type="ECO:0008006" key="8">
    <source>
        <dbReference type="Google" id="ProtNLM"/>
    </source>
</evidence>
<evidence type="ECO:0000256" key="2">
    <source>
        <dbReference type="ARBA" id="ARBA00037999"/>
    </source>
</evidence>
<dbReference type="PANTHER" id="PTHR30244:SF36">
    <property type="entry name" value="3-OXO-GLUCOSE-6-PHOSPHATE:GLUTAMATE AMINOTRANSFERASE"/>
    <property type="match status" value="1"/>
</dbReference>
<dbReference type="GO" id="GO:0008483">
    <property type="term" value="F:transaminase activity"/>
    <property type="evidence" value="ECO:0007669"/>
    <property type="project" value="TreeGrafter"/>
</dbReference>
<comment type="caution">
    <text evidence="6">The sequence shown here is derived from an EMBL/GenBank/DDBJ whole genome shotgun (WGS) entry which is preliminary data.</text>
</comment>
<dbReference type="CDD" id="cd00616">
    <property type="entry name" value="AHBA_syn"/>
    <property type="match status" value="1"/>
</dbReference>
<reference evidence="6 7" key="1">
    <citation type="journal article" date="2016" name="Nat. Commun.">
        <title>Thousands of microbial genomes shed light on interconnected biogeochemical processes in an aquifer system.</title>
        <authorList>
            <person name="Anantharaman K."/>
            <person name="Brown C.T."/>
            <person name="Hug L.A."/>
            <person name="Sharon I."/>
            <person name="Castelle C.J."/>
            <person name="Probst A.J."/>
            <person name="Thomas B.C."/>
            <person name="Singh A."/>
            <person name="Wilkins M.J."/>
            <person name="Karaoz U."/>
            <person name="Brodie E.L."/>
            <person name="Williams K.H."/>
            <person name="Hubbard S.S."/>
            <person name="Banfield J.F."/>
        </authorList>
    </citation>
    <scope>NUCLEOTIDE SEQUENCE [LARGE SCALE GENOMIC DNA]</scope>
</reference>
<dbReference type="GO" id="GO:0030170">
    <property type="term" value="F:pyridoxal phosphate binding"/>
    <property type="evidence" value="ECO:0007669"/>
    <property type="project" value="UniProtKB-ARBA"/>
</dbReference>
<dbReference type="PANTHER" id="PTHR30244">
    <property type="entry name" value="TRANSAMINASE"/>
    <property type="match status" value="1"/>
</dbReference>
<dbReference type="InterPro" id="IPR015424">
    <property type="entry name" value="PyrdxlP-dep_Trfase"/>
</dbReference>
<accession>A0A1F5BVM0</accession>
<dbReference type="Gene3D" id="3.40.640.10">
    <property type="entry name" value="Type I PLP-dependent aspartate aminotransferase-like (Major domain)"/>
    <property type="match status" value="1"/>
</dbReference>
<dbReference type="InterPro" id="IPR000653">
    <property type="entry name" value="DegT/StrS_aminotransferase"/>
</dbReference>
<evidence type="ECO:0000313" key="7">
    <source>
        <dbReference type="Proteomes" id="UP000176650"/>
    </source>
</evidence>
<evidence type="ECO:0000256" key="4">
    <source>
        <dbReference type="PIRSR" id="PIRSR000390-2"/>
    </source>
</evidence>
<proteinExistence type="inferred from homology"/>
<evidence type="ECO:0000256" key="1">
    <source>
        <dbReference type="ARBA" id="ARBA00022898"/>
    </source>
</evidence>
<feature type="modified residue" description="N6-(pyridoxal phosphate)lysine" evidence="4">
    <location>
        <position position="185"/>
    </location>
</feature>
<dbReference type="GO" id="GO:0000271">
    <property type="term" value="P:polysaccharide biosynthetic process"/>
    <property type="evidence" value="ECO:0007669"/>
    <property type="project" value="TreeGrafter"/>
</dbReference>
<evidence type="ECO:0000256" key="5">
    <source>
        <dbReference type="RuleBase" id="RU004508"/>
    </source>
</evidence>
<dbReference type="PIRSF" id="PIRSF000390">
    <property type="entry name" value="PLP_StrS"/>
    <property type="match status" value="1"/>
</dbReference>
<dbReference type="AlphaFoldDB" id="A0A1F5BVM0"/>
<dbReference type="InterPro" id="IPR015422">
    <property type="entry name" value="PyrdxlP-dep_Trfase_small"/>
</dbReference>
<organism evidence="6 7">
    <name type="scientific">Candidatus Azambacteria bacterium RIFCSPLOWO2_01_FULL_46_25</name>
    <dbReference type="NCBI Taxonomy" id="1797298"/>
    <lineage>
        <taxon>Bacteria</taxon>
        <taxon>Candidatus Azamiibacteriota</taxon>
    </lineage>
</organism>
<dbReference type="EMBL" id="MEYS01000001">
    <property type="protein sequence ID" value="OGD34657.1"/>
    <property type="molecule type" value="Genomic_DNA"/>
</dbReference>
<gene>
    <name evidence="6" type="ORF">A2988_04110</name>
</gene>
<sequence>MVIPFFDSTRQYLKIRSKINASVARVLRSGKFILGKENALFENAFAAYIGTRYGVGVNSGTDALKIALRSLGIKPGDEVITVANTAVPTVSAIRETGAIPVFVDINEYFTINANTIEQAITRKTKAIIPVHLYGQPCDMAVILKIAKKHGLKIIEDCAQATGAKIKNKKVGSFGDIACFSFYPTKNLGAYGDGGMIVTSNKKLADTARRLRMYGMEKTYSAREEGYNSRLDELQAAILNMKLSYLDGWNVRRKEIARYYFKNIKNKHIALPRLKTGYSHAFHLFVIRTKVREQLERYLKQNGVGYGIHYPFPIHRQKAYGFLGYKKGELPATERAAKEVLSLPVFPELTDKELRSIVAKINTFKS</sequence>
<evidence type="ECO:0000256" key="3">
    <source>
        <dbReference type="PIRSR" id="PIRSR000390-1"/>
    </source>
</evidence>
<feature type="active site" description="Proton acceptor" evidence="3">
    <location>
        <position position="185"/>
    </location>
</feature>
<protein>
    <recommendedName>
        <fullName evidence="8">Erythromycin biosynthesis sensory transduction protein eryC1</fullName>
    </recommendedName>
</protein>
<dbReference type="InterPro" id="IPR015421">
    <property type="entry name" value="PyrdxlP-dep_Trfase_major"/>
</dbReference>
<dbReference type="STRING" id="1797298.A2988_04110"/>